<proteinExistence type="predicted"/>
<accession>A0A2M4B7S3</accession>
<protein>
    <submittedName>
        <fullName evidence="2">Putative secreted protein</fullName>
    </submittedName>
</protein>
<organism evidence="2">
    <name type="scientific">Anopheles triannulatus</name>
    <dbReference type="NCBI Taxonomy" id="58253"/>
    <lineage>
        <taxon>Eukaryota</taxon>
        <taxon>Metazoa</taxon>
        <taxon>Ecdysozoa</taxon>
        <taxon>Arthropoda</taxon>
        <taxon>Hexapoda</taxon>
        <taxon>Insecta</taxon>
        <taxon>Pterygota</taxon>
        <taxon>Neoptera</taxon>
        <taxon>Endopterygota</taxon>
        <taxon>Diptera</taxon>
        <taxon>Nematocera</taxon>
        <taxon>Culicoidea</taxon>
        <taxon>Culicidae</taxon>
        <taxon>Anophelinae</taxon>
        <taxon>Anopheles</taxon>
    </lineage>
</organism>
<reference evidence="2" key="1">
    <citation type="submission" date="2018-01" db="EMBL/GenBank/DDBJ databases">
        <title>An insight into the sialome of Amazonian anophelines.</title>
        <authorList>
            <person name="Ribeiro J.M."/>
            <person name="Scarpassa V."/>
            <person name="Calvo E."/>
        </authorList>
    </citation>
    <scope>NUCLEOTIDE SEQUENCE</scope>
    <source>
        <tissue evidence="2">Salivary glands</tissue>
    </source>
</reference>
<evidence type="ECO:0000256" key="1">
    <source>
        <dbReference type="SAM" id="MobiDB-lite"/>
    </source>
</evidence>
<feature type="region of interest" description="Disordered" evidence="1">
    <location>
        <begin position="43"/>
        <end position="79"/>
    </location>
</feature>
<name>A0A2M4B7S3_9DIPT</name>
<dbReference type="AlphaFoldDB" id="A0A2M4B7S3"/>
<evidence type="ECO:0000313" key="2">
    <source>
        <dbReference type="EMBL" id="MBW49052.1"/>
    </source>
</evidence>
<feature type="compositionally biased region" description="Basic residues" evidence="1">
    <location>
        <begin position="53"/>
        <end position="68"/>
    </location>
</feature>
<dbReference type="EMBL" id="GGFK01015731">
    <property type="protein sequence ID" value="MBW49052.1"/>
    <property type="molecule type" value="Transcribed_RNA"/>
</dbReference>
<sequence length="79" mass="8783">MPTATRTCWPVCCVMPSCTSCCSCSIESVVPLLILRVHRREMPSAGAETRSTSSHRPRATSMGARRRNSLVCSDRHTFR</sequence>